<evidence type="ECO:0000256" key="7">
    <source>
        <dbReference type="ARBA" id="ARBA00022741"/>
    </source>
</evidence>
<dbReference type="PRINTS" id="PR00344">
    <property type="entry name" value="BCTRLSENSOR"/>
</dbReference>
<evidence type="ECO:0000259" key="14">
    <source>
        <dbReference type="PROSITE" id="PS50109"/>
    </source>
</evidence>
<evidence type="ECO:0000256" key="13">
    <source>
        <dbReference type="SAM" id="Phobius"/>
    </source>
</evidence>
<dbReference type="SMART" id="SM00387">
    <property type="entry name" value="HATPase_c"/>
    <property type="match status" value="1"/>
</dbReference>
<dbReference type="InterPro" id="IPR050428">
    <property type="entry name" value="TCS_sensor_his_kinase"/>
</dbReference>
<evidence type="ECO:0000256" key="11">
    <source>
        <dbReference type="ARBA" id="ARBA00023012"/>
    </source>
</evidence>
<evidence type="ECO:0000256" key="4">
    <source>
        <dbReference type="ARBA" id="ARBA00022553"/>
    </source>
</evidence>
<dbReference type="InterPro" id="IPR003594">
    <property type="entry name" value="HATPase_dom"/>
</dbReference>
<dbReference type="RefSeq" id="WP_054429445.1">
    <property type="nucleotide sequence ID" value="NZ_CADIJR010000039.1"/>
</dbReference>
<dbReference type="EMBL" id="CADIJR010000039">
    <property type="protein sequence ID" value="CAB3670323.1"/>
    <property type="molecule type" value="Genomic_DNA"/>
</dbReference>
<dbReference type="Pfam" id="PF08521">
    <property type="entry name" value="2CSK_N"/>
    <property type="match status" value="1"/>
</dbReference>
<dbReference type="PANTHER" id="PTHR45436:SF14">
    <property type="entry name" value="SENSOR PROTEIN QSEC"/>
    <property type="match status" value="1"/>
</dbReference>
<keyword evidence="5 16" id="KW-0808">Transferase</keyword>
<feature type="domain" description="HAMP" evidence="15">
    <location>
        <begin position="171"/>
        <end position="223"/>
    </location>
</feature>
<dbReference type="InterPro" id="IPR003661">
    <property type="entry name" value="HisK_dim/P_dom"/>
</dbReference>
<keyword evidence="7" id="KW-0547">Nucleotide-binding</keyword>
<dbReference type="Gene3D" id="3.30.565.10">
    <property type="entry name" value="Histidine kinase-like ATPase, C-terminal domain"/>
    <property type="match status" value="1"/>
</dbReference>
<keyword evidence="10 13" id="KW-1133">Transmembrane helix</keyword>
<keyword evidence="9" id="KW-0067">ATP-binding</keyword>
<comment type="catalytic activity">
    <reaction evidence="1">
        <text>ATP + protein L-histidine = ADP + protein N-phospho-L-histidine.</text>
        <dbReference type="EC" id="2.7.13.3"/>
    </reaction>
</comment>
<dbReference type="Pfam" id="PF02518">
    <property type="entry name" value="HATPase_c"/>
    <property type="match status" value="1"/>
</dbReference>
<dbReference type="GO" id="GO:0005524">
    <property type="term" value="F:ATP binding"/>
    <property type="evidence" value="ECO:0007669"/>
    <property type="project" value="UniProtKB-KW"/>
</dbReference>
<dbReference type="InterPro" id="IPR013727">
    <property type="entry name" value="2CSK_N"/>
</dbReference>
<dbReference type="InterPro" id="IPR003660">
    <property type="entry name" value="HAMP_dom"/>
</dbReference>
<dbReference type="GeneID" id="92899607"/>
<keyword evidence="8" id="KW-0418">Kinase</keyword>
<dbReference type="SMART" id="SM00388">
    <property type="entry name" value="HisKA"/>
    <property type="match status" value="1"/>
</dbReference>
<dbReference type="PROSITE" id="PS50885">
    <property type="entry name" value="HAMP"/>
    <property type="match status" value="1"/>
</dbReference>
<dbReference type="Proteomes" id="UP000507979">
    <property type="component" value="Unassembled WGS sequence"/>
</dbReference>
<evidence type="ECO:0000256" key="6">
    <source>
        <dbReference type="ARBA" id="ARBA00022692"/>
    </source>
</evidence>
<evidence type="ECO:0000256" key="9">
    <source>
        <dbReference type="ARBA" id="ARBA00022840"/>
    </source>
</evidence>
<evidence type="ECO:0000256" key="1">
    <source>
        <dbReference type="ARBA" id="ARBA00000085"/>
    </source>
</evidence>
<dbReference type="SUPFAM" id="SSF55874">
    <property type="entry name" value="ATPase domain of HSP90 chaperone/DNA topoisomerase II/histidine kinase"/>
    <property type="match status" value="1"/>
</dbReference>
<reference evidence="16 17" key="1">
    <citation type="submission" date="2020-04" db="EMBL/GenBank/DDBJ databases">
        <authorList>
            <person name="De Canck E."/>
        </authorList>
    </citation>
    <scope>NUCLEOTIDE SEQUENCE [LARGE SCALE GENOMIC DNA]</scope>
    <source>
        <strain evidence="16 17">LMG 26845</strain>
    </source>
</reference>
<keyword evidence="6 13" id="KW-0812">Transmembrane</keyword>
<name>A0A6J5ALK5_9BURK</name>
<dbReference type="Gene3D" id="1.10.287.130">
    <property type="match status" value="1"/>
</dbReference>
<evidence type="ECO:0000256" key="12">
    <source>
        <dbReference type="ARBA" id="ARBA00023136"/>
    </source>
</evidence>
<dbReference type="AlphaFoldDB" id="A0A6J5ALK5"/>
<keyword evidence="11" id="KW-0902">Two-component regulatory system</keyword>
<dbReference type="InterPro" id="IPR036097">
    <property type="entry name" value="HisK_dim/P_sf"/>
</dbReference>
<dbReference type="EC" id="2.7.13.3" evidence="3"/>
<feature type="transmembrane region" description="Helical" evidence="13">
    <location>
        <begin position="147"/>
        <end position="170"/>
    </location>
</feature>
<accession>A0A6J5ALK5</accession>
<keyword evidence="4" id="KW-0597">Phosphoprotein</keyword>
<keyword evidence="17" id="KW-1185">Reference proteome</keyword>
<protein>
    <recommendedName>
        <fullName evidence="3">histidine kinase</fullName>
        <ecNumber evidence="3">2.7.13.3</ecNumber>
    </recommendedName>
</protein>
<dbReference type="GO" id="GO:0005886">
    <property type="term" value="C:plasma membrane"/>
    <property type="evidence" value="ECO:0007669"/>
    <property type="project" value="TreeGrafter"/>
</dbReference>
<evidence type="ECO:0000256" key="8">
    <source>
        <dbReference type="ARBA" id="ARBA00022777"/>
    </source>
</evidence>
<dbReference type="InterPro" id="IPR036890">
    <property type="entry name" value="HATPase_C_sf"/>
</dbReference>
<dbReference type="PROSITE" id="PS50109">
    <property type="entry name" value="HIS_KIN"/>
    <property type="match status" value="1"/>
</dbReference>
<dbReference type="SUPFAM" id="SSF47384">
    <property type="entry name" value="Homodimeric domain of signal transducing histidine kinase"/>
    <property type="match status" value="1"/>
</dbReference>
<evidence type="ECO:0000256" key="3">
    <source>
        <dbReference type="ARBA" id="ARBA00012438"/>
    </source>
</evidence>
<dbReference type="InterPro" id="IPR004358">
    <property type="entry name" value="Sig_transdc_His_kin-like_C"/>
</dbReference>
<sequence>MSIPLSYSLRARLLFFLLAAIAVGALVQGAIAYRSTLQQADDIFDSLLQRTALSLGTGDGLLRMGPAHAKGSATPMADDLIIQIWTPDGVRVFNSRSRRPLPDQIILGFADAEVEGSTYRVYSLATPFQVIQVAQDMQVRKRMAGALAWRTVAPIAAAAPLLMLIVWCVVSWSLRPVKRARAQVADRRPEDLSPINVPDLPDEIRPLMQELNLLLERMRGAFAQQKQFVGDAAHELRSPLAALNLQLQSLRRASDDDSRRVAEQRLAAGIERATRLVEQLLSMARHENNAEQPPAETVDLADVVRLALSETLPAANAKDIGIELRGAPQAMVRGHRDDLVLLARNLLDNAIKYTSAGGHIAIRLDTPPEGARLLIDDNGPGIPPAERARVFDRFYRLDGNTQPGSGLGLAIARAIAQRHNAAITLEDVPDGPGLRAQVAFPPEQAPT</sequence>
<evidence type="ECO:0000256" key="2">
    <source>
        <dbReference type="ARBA" id="ARBA00004141"/>
    </source>
</evidence>
<dbReference type="Pfam" id="PF00512">
    <property type="entry name" value="HisKA"/>
    <property type="match status" value="1"/>
</dbReference>
<keyword evidence="12 13" id="KW-0472">Membrane</keyword>
<evidence type="ECO:0000259" key="15">
    <source>
        <dbReference type="PROSITE" id="PS50885"/>
    </source>
</evidence>
<evidence type="ECO:0000313" key="16">
    <source>
        <dbReference type="EMBL" id="CAB3670323.1"/>
    </source>
</evidence>
<dbReference type="InterPro" id="IPR005467">
    <property type="entry name" value="His_kinase_dom"/>
</dbReference>
<organism evidence="16 17">
    <name type="scientific">Achromobacter insuavis</name>
    <dbReference type="NCBI Taxonomy" id="1287735"/>
    <lineage>
        <taxon>Bacteria</taxon>
        <taxon>Pseudomonadati</taxon>
        <taxon>Pseudomonadota</taxon>
        <taxon>Betaproteobacteria</taxon>
        <taxon>Burkholderiales</taxon>
        <taxon>Alcaligenaceae</taxon>
        <taxon>Achromobacter</taxon>
    </lineage>
</organism>
<gene>
    <name evidence="16" type="primary">qseC_2</name>
    <name evidence="16" type="ORF">LMG26845_03739</name>
</gene>
<dbReference type="PANTHER" id="PTHR45436">
    <property type="entry name" value="SENSOR HISTIDINE KINASE YKOH"/>
    <property type="match status" value="1"/>
</dbReference>
<dbReference type="CDD" id="cd00082">
    <property type="entry name" value="HisKA"/>
    <property type="match status" value="1"/>
</dbReference>
<feature type="domain" description="Histidine kinase" evidence="14">
    <location>
        <begin position="231"/>
        <end position="444"/>
    </location>
</feature>
<dbReference type="GO" id="GO:0000155">
    <property type="term" value="F:phosphorelay sensor kinase activity"/>
    <property type="evidence" value="ECO:0007669"/>
    <property type="project" value="InterPro"/>
</dbReference>
<evidence type="ECO:0000256" key="10">
    <source>
        <dbReference type="ARBA" id="ARBA00022989"/>
    </source>
</evidence>
<proteinExistence type="predicted"/>
<evidence type="ECO:0000313" key="17">
    <source>
        <dbReference type="Proteomes" id="UP000507979"/>
    </source>
</evidence>
<evidence type="ECO:0000256" key="5">
    <source>
        <dbReference type="ARBA" id="ARBA00022679"/>
    </source>
</evidence>
<comment type="subcellular location">
    <subcellularLocation>
        <location evidence="2">Membrane</location>
        <topology evidence="2">Multi-pass membrane protein</topology>
    </subcellularLocation>
</comment>